<evidence type="ECO:0000313" key="4">
    <source>
        <dbReference type="Proteomes" id="UP000228976"/>
    </source>
</evidence>
<comment type="caution">
    <text evidence="3">The sequence shown here is derived from an EMBL/GenBank/DDBJ whole genome shotgun (WGS) entry which is preliminary data.</text>
</comment>
<protein>
    <submittedName>
        <fullName evidence="3">LPS kinase</fullName>
    </submittedName>
</protein>
<accession>A0A261F847</accession>
<dbReference type="OrthoDB" id="1550523at2"/>
<feature type="compositionally biased region" description="Acidic residues" evidence="1">
    <location>
        <begin position="441"/>
        <end position="454"/>
    </location>
</feature>
<dbReference type="Proteomes" id="UP000228976">
    <property type="component" value="Unassembled WGS sequence"/>
</dbReference>
<evidence type="ECO:0000256" key="1">
    <source>
        <dbReference type="SAM" id="MobiDB-lite"/>
    </source>
</evidence>
<dbReference type="GO" id="GO:0016301">
    <property type="term" value="F:kinase activity"/>
    <property type="evidence" value="ECO:0007669"/>
    <property type="project" value="UniProtKB-KW"/>
</dbReference>
<dbReference type="Pfam" id="PF06293">
    <property type="entry name" value="Kdo"/>
    <property type="match status" value="1"/>
</dbReference>
<evidence type="ECO:0000259" key="2">
    <source>
        <dbReference type="Pfam" id="PF13224"/>
    </source>
</evidence>
<feature type="domain" description="DUF4032" evidence="2">
    <location>
        <begin position="259"/>
        <end position="420"/>
    </location>
</feature>
<reference evidence="3 4" key="1">
    <citation type="journal article" date="2017" name="BMC Genomics">
        <title>Comparative genomic and phylogenomic analyses of the Bifidobacteriaceae family.</title>
        <authorList>
            <person name="Lugli G.A."/>
            <person name="Milani C."/>
            <person name="Turroni F."/>
            <person name="Duranti S."/>
            <person name="Mancabelli L."/>
            <person name="Mangifesta M."/>
            <person name="Ferrario C."/>
            <person name="Modesto M."/>
            <person name="Mattarelli P."/>
            <person name="Jiri K."/>
            <person name="van Sinderen D."/>
            <person name="Ventura M."/>
        </authorList>
    </citation>
    <scope>NUCLEOTIDE SEQUENCE [LARGE SCALE GENOMIC DNA]</scope>
    <source>
        <strain evidence="3 4">LMG 21773</strain>
    </source>
</reference>
<keyword evidence="4" id="KW-1185">Reference proteome</keyword>
<keyword evidence="3" id="KW-0418">Kinase</keyword>
<evidence type="ECO:0000313" key="3">
    <source>
        <dbReference type="EMBL" id="OZG55330.1"/>
    </source>
</evidence>
<keyword evidence="3" id="KW-0808">Transferase</keyword>
<dbReference type="EMBL" id="MWWU01000003">
    <property type="protein sequence ID" value="OZG55330.1"/>
    <property type="molecule type" value="Genomic_DNA"/>
</dbReference>
<dbReference type="AlphaFoldDB" id="A0A261F847"/>
<name>A0A261F847_9BIFI</name>
<dbReference type="InterPro" id="IPR011009">
    <property type="entry name" value="Kinase-like_dom_sf"/>
</dbReference>
<dbReference type="RefSeq" id="WP_094690204.1">
    <property type="nucleotide sequence ID" value="NZ_JACBYZ010000001.1"/>
</dbReference>
<feature type="region of interest" description="Disordered" evidence="1">
    <location>
        <begin position="441"/>
        <end position="475"/>
    </location>
</feature>
<dbReference type="SUPFAM" id="SSF56112">
    <property type="entry name" value="Protein kinase-like (PK-like)"/>
    <property type="match status" value="1"/>
</dbReference>
<gene>
    <name evidence="3" type="ORF">AEAE_1127</name>
</gene>
<dbReference type="Pfam" id="PF13224">
    <property type="entry name" value="DUF4032"/>
    <property type="match status" value="1"/>
</dbReference>
<dbReference type="InterPro" id="IPR025111">
    <property type="entry name" value="DUF4032"/>
</dbReference>
<organism evidence="3 4">
    <name type="scientific">Aeriscardovia aeriphila</name>
    <dbReference type="NCBI Taxonomy" id="218139"/>
    <lineage>
        <taxon>Bacteria</taxon>
        <taxon>Bacillati</taxon>
        <taxon>Actinomycetota</taxon>
        <taxon>Actinomycetes</taxon>
        <taxon>Bifidobacteriales</taxon>
        <taxon>Bifidobacteriaceae</taxon>
        <taxon>Aeriscardovia</taxon>
    </lineage>
</organism>
<sequence length="475" mass="53573">MEDFQSLRAARATSVNADFSEANPAAASDEGQLHITAATSNPRLFTLPWSTPLSQWPDDLLVKLPRGISRHIVRFVQVGSDILAMKEISRSAAEHEYEALRQLRKLDIPCVEPVGVVTGRSSEKGEPLEAILITKHLRYSLPYRALFSRNLRSDTADRLVDALAVLLVRLHLIGFYWGDVSLSNVLFIRDADQFGAYLVDAETGSLYPRLTDGQRNYDLDLARTNIIGELMDLNSGNLLPSSVDEVEVGNRLVERYDMLWDTLTGTESFGTNEMWRIEKRVEKLNELGFDVDELDVKTVDGGRRISVRPMVVDAGYASRKLLKLTGLDVQENQARRLLNDLDGYRASTWRQDQDEEIVATDWMREVYEPTVRMIPPEYQTTVEPAQFFHDVLTHRWYMAEQIGHDVPMPVATNDYIKTVLPQTQLDQQSLAEINADADAGVIDDDSVADIPDDEFGSRGPREEDDDQDAAVWSTD</sequence>
<proteinExistence type="predicted"/>